<evidence type="ECO:0000259" key="5">
    <source>
        <dbReference type="Pfam" id="PF06397"/>
    </source>
</evidence>
<dbReference type="SUPFAM" id="SSF57802">
    <property type="entry name" value="Rubredoxin-like"/>
    <property type="match status" value="1"/>
</dbReference>
<dbReference type="Gene3D" id="2.20.28.100">
    <property type="entry name" value="Desulphoferrodoxin, N-terminal domain"/>
    <property type="match status" value="1"/>
</dbReference>
<evidence type="ECO:0000313" key="6">
    <source>
        <dbReference type="EMBL" id="SVA45489.1"/>
    </source>
</evidence>
<protein>
    <recommendedName>
        <fullName evidence="5">Desulfoferrodoxin N-terminal domain-containing protein</fullName>
    </recommendedName>
</protein>
<organism evidence="6">
    <name type="scientific">marine metagenome</name>
    <dbReference type="NCBI Taxonomy" id="408172"/>
    <lineage>
        <taxon>unclassified sequences</taxon>
        <taxon>metagenomes</taxon>
        <taxon>ecological metagenomes</taxon>
    </lineage>
</organism>
<gene>
    <name evidence="6" type="ORF">METZ01_LOCUS98343</name>
</gene>
<dbReference type="EMBL" id="UINC01010205">
    <property type="protein sequence ID" value="SVA45489.1"/>
    <property type="molecule type" value="Genomic_DNA"/>
</dbReference>
<dbReference type="AlphaFoldDB" id="A0A381VYW3"/>
<reference evidence="6" key="1">
    <citation type="submission" date="2018-05" db="EMBL/GenBank/DDBJ databases">
        <authorList>
            <person name="Lanie J.A."/>
            <person name="Ng W.-L."/>
            <person name="Kazmierczak K.M."/>
            <person name="Andrzejewski T.M."/>
            <person name="Davidsen T.M."/>
            <person name="Wayne K.J."/>
            <person name="Tettelin H."/>
            <person name="Glass J.I."/>
            <person name="Rusch D."/>
            <person name="Podicherti R."/>
            <person name="Tsui H.-C.T."/>
            <person name="Winkler M.E."/>
        </authorList>
    </citation>
    <scope>NUCLEOTIDE SEQUENCE</scope>
</reference>
<dbReference type="InterPro" id="IPR038094">
    <property type="entry name" value="Desulfoferrodoxin_N_sf"/>
</dbReference>
<keyword evidence="4" id="KW-0408">Iron</keyword>
<evidence type="ECO:0000256" key="1">
    <source>
        <dbReference type="ARBA" id="ARBA00022448"/>
    </source>
</evidence>
<keyword evidence="1" id="KW-0813">Transport</keyword>
<dbReference type="InterPro" id="IPR004462">
    <property type="entry name" value="Desulfoferrodoxin_N"/>
</dbReference>
<evidence type="ECO:0000256" key="4">
    <source>
        <dbReference type="ARBA" id="ARBA00023004"/>
    </source>
</evidence>
<accession>A0A381VYW3</accession>
<dbReference type="GO" id="GO:0005506">
    <property type="term" value="F:iron ion binding"/>
    <property type="evidence" value="ECO:0007669"/>
    <property type="project" value="InterPro"/>
</dbReference>
<dbReference type="Pfam" id="PF06397">
    <property type="entry name" value="Desulfoferrod_N"/>
    <property type="match status" value="1"/>
</dbReference>
<keyword evidence="2" id="KW-0479">Metal-binding</keyword>
<evidence type="ECO:0000256" key="3">
    <source>
        <dbReference type="ARBA" id="ARBA00022982"/>
    </source>
</evidence>
<sequence length="38" mass="4032">MANETGKRYSCGECGSEFVVTRGADGTIECCGEPMSQK</sequence>
<name>A0A381VYW3_9ZZZZ</name>
<keyword evidence="3" id="KW-0249">Electron transport</keyword>
<evidence type="ECO:0000256" key="2">
    <source>
        <dbReference type="ARBA" id="ARBA00022723"/>
    </source>
</evidence>
<proteinExistence type="predicted"/>
<feature type="domain" description="Desulfoferrodoxin N-terminal" evidence="5">
    <location>
        <begin position="4"/>
        <end position="36"/>
    </location>
</feature>